<evidence type="ECO:0000256" key="3">
    <source>
        <dbReference type="ARBA" id="ARBA00023134"/>
    </source>
</evidence>
<evidence type="ECO:0000256" key="4">
    <source>
        <dbReference type="PIRNR" id="PIRNR006230"/>
    </source>
</evidence>
<dbReference type="Pfam" id="PF01926">
    <property type="entry name" value="MMR_HSR1"/>
    <property type="match status" value="1"/>
</dbReference>
<evidence type="ECO:0000256" key="2">
    <source>
        <dbReference type="ARBA" id="ARBA00022741"/>
    </source>
</evidence>
<name>A0A1G6I3W0_9FIRM</name>
<accession>A0A1G6I3W0</accession>
<dbReference type="InterPro" id="IPR023179">
    <property type="entry name" value="GTP-bd_ortho_bundle_sf"/>
</dbReference>
<keyword evidence="2 4" id="KW-0547">Nucleotide-binding</keyword>
<protein>
    <recommendedName>
        <fullName evidence="1 4">Ribosome biogenesis GTPase A</fullName>
    </recommendedName>
</protein>
<dbReference type="Gene3D" id="1.10.1580.10">
    <property type="match status" value="1"/>
</dbReference>
<dbReference type="InterPro" id="IPR027417">
    <property type="entry name" value="P-loop_NTPase"/>
</dbReference>
<dbReference type="NCBIfam" id="TIGR03596">
    <property type="entry name" value="GTPase_YlqF"/>
    <property type="match status" value="1"/>
</dbReference>
<keyword evidence="4" id="KW-0963">Cytoplasm</keyword>
<dbReference type="PRINTS" id="PR00326">
    <property type="entry name" value="GTP1OBG"/>
</dbReference>
<evidence type="ECO:0000256" key="5">
    <source>
        <dbReference type="PIRSR" id="PIRSR006230-1"/>
    </source>
</evidence>
<evidence type="ECO:0000313" key="7">
    <source>
        <dbReference type="EMBL" id="SDC01232.1"/>
    </source>
</evidence>
<dbReference type="FunFam" id="3.40.50.300:FF:000590">
    <property type="entry name" value="Ribosome biogenesis GTPase A"/>
    <property type="match status" value="1"/>
</dbReference>
<keyword evidence="3 4" id="KW-0342">GTP-binding</keyword>
<dbReference type="EMBL" id="FMYT01000001">
    <property type="protein sequence ID" value="SDC01232.1"/>
    <property type="molecule type" value="Genomic_DNA"/>
</dbReference>
<gene>
    <name evidence="7" type="ORF">SAMN04488597_101264</name>
</gene>
<feature type="binding site" evidence="5">
    <location>
        <begin position="86"/>
        <end position="87"/>
    </location>
    <ligand>
        <name>GTP</name>
        <dbReference type="ChEBI" id="CHEBI:37565"/>
    </ligand>
</feature>
<dbReference type="InterPro" id="IPR006073">
    <property type="entry name" value="GTP-bd"/>
</dbReference>
<evidence type="ECO:0000256" key="1">
    <source>
        <dbReference type="ARBA" id="ARBA00014898"/>
    </source>
</evidence>
<dbReference type="SUPFAM" id="SSF52540">
    <property type="entry name" value="P-loop containing nucleoside triphosphate hydrolases"/>
    <property type="match status" value="1"/>
</dbReference>
<dbReference type="GO" id="GO:0003924">
    <property type="term" value="F:GTPase activity"/>
    <property type="evidence" value="ECO:0007669"/>
    <property type="project" value="TreeGrafter"/>
</dbReference>
<dbReference type="CDD" id="cd01856">
    <property type="entry name" value="YlqF"/>
    <property type="match status" value="1"/>
</dbReference>
<sequence>MIQWYPGHMAKAKRILKEDLKLVDIVIEVADARIPISSQNPDLRKLINEQSKVTVLNKKDLADAEFNQKWIDFFQNQTDKDAVLLNSLTGDGVSELKSILNNTYDQIASKLAQKGRNPRRLRAMIIGIPNVGKSALINLLAGSKITTIGNKPGVTKGRQWVNVSKKIRLLDTPGILWPKFSDKDKAYKLALTGAVDNDIFDAELAAYKLIDFIIEINEDLLLDAYGLDYLETQAYDILADIARKRGCLMTGGKVDRNRAAGIVINDFRDGKLGRITLEKPAEAAELKVETDNEE</sequence>
<dbReference type="RefSeq" id="WP_149796574.1">
    <property type="nucleotide sequence ID" value="NZ_FMYT01000001.1"/>
</dbReference>
<dbReference type="InterPro" id="IPR019991">
    <property type="entry name" value="GTP-bd_ribosome_bgen"/>
</dbReference>
<comment type="function">
    <text evidence="4">Required for a late step of 50S ribosomal subunit assembly. Has GTPase activity.</text>
</comment>
<comment type="similarity">
    <text evidence="4">Belongs to the TRAFAC class YlqF/YawG GTPase family. MTG1 subfamily.</text>
</comment>
<feature type="domain" description="CP-type G" evidence="6">
    <location>
        <begin position="10"/>
        <end position="178"/>
    </location>
</feature>
<reference evidence="7 8" key="1">
    <citation type="submission" date="2016-10" db="EMBL/GenBank/DDBJ databases">
        <authorList>
            <person name="Varghese N."/>
            <person name="Submissions S."/>
        </authorList>
    </citation>
    <scope>NUCLEOTIDE SEQUENCE [LARGE SCALE GENOMIC DNA]</scope>
    <source>
        <strain evidence="7 8">WG10</strain>
    </source>
</reference>
<feature type="binding site" evidence="5">
    <location>
        <position position="174"/>
    </location>
    <ligand>
        <name>GTP</name>
        <dbReference type="ChEBI" id="CHEBI:37565"/>
    </ligand>
</feature>
<dbReference type="Proteomes" id="UP000324896">
    <property type="component" value="Unassembled WGS sequence"/>
</dbReference>
<dbReference type="PANTHER" id="PTHR45782">
    <property type="entry name" value="MITOCHONDRIAL RIBOSOME-ASSOCIATED GTPASE 1"/>
    <property type="match status" value="1"/>
</dbReference>
<comment type="subcellular location">
    <subcellularLocation>
        <location evidence="4">Cytoplasm</location>
    </subcellularLocation>
</comment>
<dbReference type="GO" id="GO:0006412">
    <property type="term" value="P:translation"/>
    <property type="evidence" value="ECO:0007669"/>
    <property type="project" value="TreeGrafter"/>
</dbReference>
<dbReference type="Gene3D" id="3.40.50.300">
    <property type="entry name" value="P-loop containing nucleotide triphosphate hydrolases"/>
    <property type="match status" value="1"/>
</dbReference>
<dbReference type="InterPro" id="IPR016478">
    <property type="entry name" value="GTPase_MTG1"/>
</dbReference>
<dbReference type="PIRSF" id="PIRSF006230">
    <property type="entry name" value="MG442"/>
    <property type="match status" value="1"/>
</dbReference>
<dbReference type="GO" id="GO:0005737">
    <property type="term" value="C:cytoplasm"/>
    <property type="evidence" value="ECO:0007669"/>
    <property type="project" value="UniProtKB-SubCell"/>
</dbReference>
<evidence type="ECO:0000259" key="6">
    <source>
        <dbReference type="PROSITE" id="PS51721"/>
    </source>
</evidence>
<proteinExistence type="inferred from homology"/>
<evidence type="ECO:0000313" key="8">
    <source>
        <dbReference type="Proteomes" id="UP000324896"/>
    </source>
</evidence>
<dbReference type="PROSITE" id="PS51721">
    <property type="entry name" value="G_CP"/>
    <property type="match status" value="1"/>
</dbReference>
<dbReference type="PANTHER" id="PTHR45782:SF4">
    <property type="entry name" value="MITOCHONDRIAL RIBOSOME-ASSOCIATED GTPASE 1"/>
    <property type="match status" value="1"/>
</dbReference>
<organism evidence="7 8">
    <name type="scientific">Halanaerobium congolense</name>
    <dbReference type="NCBI Taxonomy" id="54121"/>
    <lineage>
        <taxon>Bacteria</taxon>
        <taxon>Bacillati</taxon>
        <taxon>Bacillota</taxon>
        <taxon>Clostridia</taxon>
        <taxon>Halanaerobiales</taxon>
        <taxon>Halanaerobiaceae</taxon>
        <taxon>Halanaerobium</taxon>
    </lineage>
</organism>
<dbReference type="InterPro" id="IPR030378">
    <property type="entry name" value="G_CP_dom"/>
</dbReference>
<dbReference type="GO" id="GO:0005525">
    <property type="term" value="F:GTP binding"/>
    <property type="evidence" value="ECO:0007669"/>
    <property type="project" value="UniProtKB-KW"/>
</dbReference>
<feature type="binding site" evidence="5">
    <location>
        <begin position="57"/>
        <end position="60"/>
    </location>
    <ligand>
        <name>GTP</name>
        <dbReference type="ChEBI" id="CHEBI:37565"/>
    </ligand>
</feature>
<dbReference type="AlphaFoldDB" id="A0A1G6I3W0"/>